<evidence type="ECO:0000313" key="9">
    <source>
        <dbReference type="EMBL" id="CAD9869964.1"/>
    </source>
</evidence>
<evidence type="ECO:0000256" key="3">
    <source>
        <dbReference type="ARBA" id="ARBA00022692"/>
    </source>
</evidence>
<proteinExistence type="inferred from homology"/>
<feature type="transmembrane region" description="Helical" evidence="8">
    <location>
        <begin position="111"/>
        <end position="129"/>
    </location>
</feature>
<evidence type="ECO:0000256" key="7">
    <source>
        <dbReference type="SAM" id="MobiDB-lite"/>
    </source>
</evidence>
<keyword evidence="5 8" id="KW-1133">Transmembrane helix</keyword>
<comment type="similarity">
    <text evidence="2">Belongs to the EMC6 family.</text>
</comment>
<name>A0A7S2V656_9STRA</name>
<evidence type="ECO:0000256" key="8">
    <source>
        <dbReference type="SAM" id="Phobius"/>
    </source>
</evidence>
<feature type="region of interest" description="Disordered" evidence="7">
    <location>
        <begin position="1"/>
        <end position="24"/>
    </location>
</feature>
<dbReference type="GO" id="GO:0005739">
    <property type="term" value="C:mitochondrion"/>
    <property type="evidence" value="ECO:0007669"/>
    <property type="project" value="GOC"/>
</dbReference>
<protein>
    <recommendedName>
        <fullName evidence="10">Rab5-interacting protein</fullName>
    </recommendedName>
</protein>
<dbReference type="InterPro" id="IPR010742">
    <property type="entry name" value="RCAF1"/>
</dbReference>
<evidence type="ECO:0000256" key="5">
    <source>
        <dbReference type="ARBA" id="ARBA00022989"/>
    </source>
</evidence>
<sequence>MNSQETRRRKKGKNQQEPEEVEEKTMWQKAMIQGAAWDKETFEEFLDVVYWLRQVVALVLGLVWGLVPLTGLPAIISFAGVNYLSVWAYYAKYVGVDEDEWGRGDLAKEGFQASAGVFMLAWIITYTTVHQGGLNVL</sequence>
<dbReference type="GO" id="GO:0097250">
    <property type="term" value="P:mitochondrial respirasome assembly"/>
    <property type="evidence" value="ECO:0007669"/>
    <property type="project" value="InterPro"/>
</dbReference>
<reference evidence="9" key="1">
    <citation type="submission" date="2021-01" db="EMBL/GenBank/DDBJ databases">
        <authorList>
            <person name="Corre E."/>
            <person name="Pelletier E."/>
            <person name="Niang G."/>
            <person name="Scheremetjew M."/>
            <person name="Finn R."/>
            <person name="Kale V."/>
            <person name="Holt S."/>
            <person name="Cochrane G."/>
            <person name="Meng A."/>
            <person name="Brown T."/>
            <person name="Cohen L."/>
        </authorList>
    </citation>
    <scope>NUCLEOTIDE SEQUENCE</scope>
    <source>
        <strain evidence="9">CCMP1661</strain>
    </source>
</reference>
<evidence type="ECO:0000256" key="6">
    <source>
        <dbReference type="ARBA" id="ARBA00023136"/>
    </source>
</evidence>
<dbReference type="EMBL" id="HBHR01018629">
    <property type="protein sequence ID" value="CAD9869964.1"/>
    <property type="molecule type" value="Transcribed_RNA"/>
</dbReference>
<evidence type="ECO:0000256" key="1">
    <source>
        <dbReference type="ARBA" id="ARBA00004477"/>
    </source>
</evidence>
<organism evidence="9">
    <name type="scientific">Fibrocapsa japonica</name>
    <dbReference type="NCBI Taxonomy" id="94617"/>
    <lineage>
        <taxon>Eukaryota</taxon>
        <taxon>Sar</taxon>
        <taxon>Stramenopiles</taxon>
        <taxon>Ochrophyta</taxon>
        <taxon>Raphidophyceae</taxon>
        <taxon>Chattonellales</taxon>
        <taxon>Chattonellaceae</taxon>
        <taxon>Fibrocapsa</taxon>
    </lineage>
</organism>
<dbReference type="PANTHER" id="PTHR12906:SF0">
    <property type="entry name" value="GEL COMPLEX SUBUNIT OPTI"/>
    <property type="match status" value="1"/>
</dbReference>
<accession>A0A7S2V656</accession>
<comment type="subcellular location">
    <subcellularLocation>
        <location evidence="1">Endoplasmic reticulum membrane</location>
        <topology evidence="1">Multi-pass membrane protein</topology>
    </subcellularLocation>
</comment>
<dbReference type="InterPro" id="IPR029008">
    <property type="entry name" value="EMC6-like"/>
</dbReference>
<keyword evidence="4" id="KW-0256">Endoplasmic reticulum</keyword>
<keyword evidence="6 8" id="KW-0472">Membrane</keyword>
<evidence type="ECO:0000256" key="4">
    <source>
        <dbReference type="ARBA" id="ARBA00022824"/>
    </source>
</evidence>
<evidence type="ECO:0000256" key="2">
    <source>
        <dbReference type="ARBA" id="ARBA00009436"/>
    </source>
</evidence>
<dbReference type="AlphaFoldDB" id="A0A7S2V656"/>
<keyword evidence="3 8" id="KW-0812">Transmembrane</keyword>
<gene>
    <name evidence="9" type="ORF">FJAP1339_LOCUS9390</name>
</gene>
<evidence type="ECO:0008006" key="10">
    <source>
        <dbReference type="Google" id="ProtNLM"/>
    </source>
</evidence>
<dbReference type="Pfam" id="PF07019">
    <property type="entry name" value="EMC6"/>
    <property type="match status" value="1"/>
</dbReference>
<dbReference type="PANTHER" id="PTHR12906">
    <property type="entry name" value="PROTEIN C20ORF24 RAB5-INTERACTING PROTEIN"/>
    <property type="match status" value="1"/>
</dbReference>
<feature type="transmembrane region" description="Helical" evidence="8">
    <location>
        <begin position="48"/>
        <end position="66"/>
    </location>
</feature>
<dbReference type="GO" id="GO:0005789">
    <property type="term" value="C:endoplasmic reticulum membrane"/>
    <property type="evidence" value="ECO:0007669"/>
    <property type="project" value="UniProtKB-SubCell"/>
</dbReference>